<name>A0ACC1AHG1_9ROSI</name>
<comment type="caution">
    <text evidence="1">The sequence shown here is derived from an EMBL/GenBank/DDBJ whole genome shotgun (WGS) entry which is preliminary data.</text>
</comment>
<reference evidence="2" key="1">
    <citation type="journal article" date="2023" name="G3 (Bethesda)">
        <title>Genome assembly and association tests identify interacting loci associated with vigor, precocity, and sex in interspecific pistachio rootstocks.</title>
        <authorList>
            <person name="Palmer W."/>
            <person name="Jacygrad E."/>
            <person name="Sagayaradj S."/>
            <person name="Cavanaugh K."/>
            <person name="Han R."/>
            <person name="Bertier L."/>
            <person name="Beede B."/>
            <person name="Kafkas S."/>
            <person name="Golino D."/>
            <person name="Preece J."/>
            <person name="Michelmore R."/>
        </authorList>
    </citation>
    <scope>NUCLEOTIDE SEQUENCE [LARGE SCALE GENOMIC DNA]</scope>
</reference>
<sequence>MRKSDDGGKNVLQRQIVYSFGDHYCIRKELKILNLLTGYIFLLDKFGRVRWQGFGFSTPEELSSLLSCTSRLFKGNELTKEHSIFVTFRSS</sequence>
<gene>
    <name evidence="1" type="ORF">Patl1_07041</name>
</gene>
<accession>A0ACC1AHG1</accession>
<organism evidence="1 2">
    <name type="scientific">Pistacia atlantica</name>
    <dbReference type="NCBI Taxonomy" id="434234"/>
    <lineage>
        <taxon>Eukaryota</taxon>
        <taxon>Viridiplantae</taxon>
        <taxon>Streptophyta</taxon>
        <taxon>Embryophyta</taxon>
        <taxon>Tracheophyta</taxon>
        <taxon>Spermatophyta</taxon>
        <taxon>Magnoliopsida</taxon>
        <taxon>eudicotyledons</taxon>
        <taxon>Gunneridae</taxon>
        <taxon>Pentapetalae</taxon>
        <taxon>rosids</taxon>
        <taxon>malvids</taxon>
        <taxon>Sapindales</taxon>
        <taxon>Anacardiaceae</taxon>
        <taxon>Pistacia</taxon>
    </lineage>
</organism>
<evidence type="ECO:0000313" key="1">
    <source>
        <dbReference type="EMBL" id="KAJ0085889.1"/>
    </source>
</evidence>
<proteinExistence type="predicted"/>
<keyword evidence="2" id="KW-1185">Reference proteome</keyword>
<dbReference type="EMBL" id="CM047906">
    <property type="protein sequence ID" value="KAJ0085889.1"/>
    <property type="molecule type" value="Genomic_DNA"/>
</dbReference>
<dbReference type="Proteomes" id="UP001164250">
    <property type="component" value="Chromosome 10"/>
</dbReference>
<evidence type="ECO:0000313" key="2">
    <source>
        <dbReference type="Proteomes" id="UP001164250"/>
    </source>
</evidence>
<protein>
    <submittedName>
        <fullName evidence="1">Uncharacterized protein</fullName>
    </submittedName>
</protein>